<gene>
    <name evidence="3" type="primary">LOC136086834</name>
</gene>
<sequence length="713" mass="81392">MAPDSLGLKLRKRIIGNYVSGTSQKTKAKERVCIKKNDRKVDATFGNDPSINSFVSSTSPEIVIPELELLLTDTVEQCGCAMSFTSEPVIQADAEPTVADLGLGIRNSKESISNDPAEWEINADLIAYYAENIPSQNLKSDLSLKGRQFGEKIRYVRKEYFIRKLVNGEVISRDWLIYSPSTGKLFCYICKIFGCKTGSAGTNNAPRNQFITGFDDWKNVFARITSHEKSKNHFAAVSMIMQYKKSTQIDVELQKENEKSCKYWTEVLKRVVVVIKFLAERGLAFRCDNQLHNSPNNGNYLGCIDLLAEFDPFLREHVQRYGNPGKGNVSYLSANICDEFINILGGKVLKQIIFEIKDAKYYGISIDSTPDISHVDQLTLVIRYVLKNRNVVKRFLQFIPVEHHDGEYVFNLVVGILQFHGIDIKNCRSQSYDNASDMSGKYSGVQARFREINRLAEWVPCAAHSLNLVGSAAVECCSAAVNYFGVMQSVYNFFSASTKRWSTLKELLKENVFVLQSLSETRWSSRSDATRAFYANYLQIRQTLCEVTNSKHQPPAAVHEAKSLVKHLDYFETALMCVIWKDLLQKMNIVNKALQEPGIELCTIIKLYDGLIQYFHDTRSKFETFEGQAKDLTESDYKKATQRKRIRKRFDDEVMDTSNPSLNVNTSDNFRIQQYYVIIDRLNNEMEKRRAAYKVLYERFNFLLDNRSLSSSG</sequence>
<accession>A0ABM4CTZ3</accession>
<keyword evidence="2" id="KW-1185">Reference proteome</keyword>
<organism evidence="2 3">
    <name type="scientific">Hydra vulgaris</name>
    <name type="common">Hydra</name>
    <name type="synonym">Hydra attenuata</name>
    <dbReference type="NCBI Taxonomy" id="6087"/>
    <lineage>
        <taxon>Eukaryota</taxon>
        <taxon>Metazoa</taxon>
        <taxon>Cnidaria</taxon>
        <taxon>Hydrozoa</taxon>
        <taxon>Hydroidolina</taxon>
        <taxon>Anthoathecata</taxon>
        <taxon>Aplanulata</taxon>
        <taxon>Hydridae</taxon>
        <taxon>Hydra</taxon>
    </lineage>
</organism>
<dbReference type="PANTHER" id="PTHR45749:SF23">
    <property type="entry name" value="ZINC FINGER MYM-TYPE PROTEIN 1-LIKE"/>
    <property type="match status" value="1"/>
</dbReference>
<name>A0ABM4CTZ3_HYDVU</name>
<dbReference type="InterPro" id="IPR012337">
    <property type="entry name" value="RNaseH-like_sf"/>
</dbReference>
<dbReference type="SUPFAM" id="SSF53098">
    <property type="entry name" value="Ribonuclease H-like"/>
    <property type="match status" value="1"/>
</dbReference>
<protein>
    <submittedName>
        <fullName evidence="3">Uncharacterized protein LOC136086834</fullName>
    </submittedName>
</protein>
<dbReference type="InterPro" id="IPR025398">
    <property type="entry name" value="DUF4371"/>
</dbReference>
<proteinExistence type="predicted"/>
<dbReference type="RefSeq" id="XP_065665399.1">
    <property type="nucleotide sequence ID" value="XM_065809327.1"/>
</dbReference>
<dbReference type="PANTHER" id="PTHR45749">
    <property type="match status" value="1"/>
</dbReference>
<feature type="domain" description="DUF4371" evidence="1">
    <location>
        <begin position="249"/>
        <end position="444"/>
    </location>
</feature>
<dbReference type="GeneID" id="136086834"/>
<reference evidence="3" key="1">
    <citation type="submission" date="2025-08" db="UniProtKB">
        <authorList>
            <consortium name="RefSeq"/>
        </authorList>
    </citation>
    <scope>IDENTIFICATION</scope>
</reference>
<dbReference type="Pfam" id="PF14291">
    <property type="entry name" value="DUF4371"/>
    <property type="match status" value="1"/>
</dbReference>
<evidence type="ECO:0000313" key="2">
    <source>
        <dbReference type="Proteomes" id="UP001652625"/>
    </source>
</evidence>
<evidence type="ECO:0000313" key="3">
    <source>
        <dbReference type="RefSeq" id="XP_065665399.1"/>
    </source>
</evidence>
<dbReference type="Proteomes" id="UP001652625">
    <property type="component" value="Chromosome 11"/>
</dbReference>
<evidence type="ECO:0000259" key="1">
    <source>
        <dbReference type="Pfam" id="PF14291"/>
    </source>
</evidence>